<keyword evidence="9" id="KW-0378">Hydrolase</keyword>
<dbReference type="Pfam" id="PF01300">
    <property type="entry name" value="Sua5_yciO_yrdC"/>
    <property type="match status" value="1"/>
</dbReference>
<dbReference type="GO" id="GO:0051604">
    <property type="term" value="P:protein maturation"/>
    <property type="evidence" value="ECO:0007669"/>
    <property type="project" value="TreeGrafter"/>
</dbReference>
<comment type="caution">
    <text evidence="12">The sequence shown here is derived from an EMBL/GenBank/DDBJ whole genome shotgun (WGS) entry which is preliminary data.</text>
</comment>
<dbReference type="PROSITE" id="PS51160">
    <property type="entry name" value="ACYLPHOSPHATASE_3"/>
    <property type="match status" value="1"/>
</dbReference>
<evidence type="ECO:0000313" key="12">
    <source>
        <dbReference type="EMBL" id="HDR00263.1"/>
    </source>
</evidence>
<dbReference type="Gene3D" id="3.90.870.50">
    <property type="match status" value="1"/>
</dbReference>
<dbReference type="EMBL" id="DSBX01000319">
    <property type="protein sequence ID" value="HDR00263.1"/>
    <property type="molecule type" value="Genomic_DNA"/>
</dbReference>
<dbReference type="InterPro" id="IPR006070">
    <property type="entry name" value="Sua5-like_dom"/>
</dbReference>
<keyword evidence="3" id="KW-0436">Ligase</keyword>
<evidence type="ECO:0000256" key="9">
    <source>
        <dbReference type="PROSITE-ProRule" id="PRU00520"/>
    </source>
</evidence>
<comment type="pathway">
    <text evidence="1">Protein modification; [NiFe] hydrogenase maturation.</text>
</comment>
<evidence type="ECO:0000256" key="8">
    <source>
        <dbReference type="PIRNR" id="PIRNR006256"/>
    </source>
</evidence>
<dbReference type="SUPFAM" id="SSF55821">
    <property type="entry name" value="YrdC/RibB"/>
    <property type="match status" value="1"/>
</dbReference>
<keyword evidence="4" id="KW-0479">Metal-binding</keyword>
<dbReference type="GO" id="GO:0016874">
    <property type="term" value="F:ligase activity"/>
    <property type="evidence" value="ECO:0007669"/>
    <property type="project" value="UniProtKB-UniRule"/>
</dbReference>
<protein>
    <recommendedName>
        <fullName evidence="8">Carbamoyltransferase</fullName>
        <ecNumber evidence="8">6.2.-.-</ecNumber>
    </recommendedName>
</protein>
<dbReference type="Pfam" id="PF17788">
    <property type="entry name" value="HypF_C"/>
    <property type="match status" value="1"/>
</dbReference>
<dbReference type="PROSITE" id="PS51163">
    <property type="entry name" value="YRDC"/>
    <property type="match status" value="1"/>
</dbReference>
<evidence type="ECO:0000259" key="11">
    <source>
        <dbReference type="PROSITE" id="PS51163"/>
    </source>
</evidence>
<feature type="domain" description="YrdC-like" evidence="11">
    <location>
        <begin position="206"/>
        <end position="398"/>
    </location>
</feature>
<evidence type="ECO:0000256" key="3">
    <source>
        <dbReference type="ARBA" id="ARBA00022598"/>
    </source>
</evidence>
<feature type="active site" evidence="9">
    <location>
        <position position="27"/>
    </location>
</feature>
<feature type="domain" description="Acylphosphatase-like" evidence="10">
    <location>
        <begin position="12"/>
        <end position="96"/>
    </location>
</feature>
<dbReference type="Gene3D" id="3.30.420.360">
    <property type="match status" value="1"/>
</dbReference>
<dbReference type="GO" id="GO:0008270">
    <property type="term" value="F:zinc ion binding"/>
    <property type="evidence" value="ECO:0007669"/>
    <property type="project" value="UniProtKB-KW"/>
</dbReference>
<dbReference type="PANTHER" id="PTHR42959">
    <property type="entry name" value="CARBAMOYLTRANSFERASE"/>
    <property type="match status" value="1"/>
</dbReference>
<evidence type="ECO:0000256" key="7">
    <source>
        <dbReference type="ARBA" id="ARBA00048220"/>
    </source>
</evidence>
<comment type="catalytic activity">
    <reaction evidence="9">
        <text>an acyl phosphate + H2O = a carboxylate + phosphate + H(+)</text>
        <dbReference type="Rhea" id="RHEA:14965"/>
        <dbReference type="ChEBI" id="CHEBI:15377"/>
        <dbReference type="ChEBI" id="CHEBI:15378"/>
        <dbReference type="ChEBI" id="CHEBI:29067"/>
        <dbReference type="ChEBI" id="CHEBI:43474"/>
        <dbReference type="ChEBI" id="CHEBI:59918"/>
        <dbReference type="EC" id="3.6.1.7"/>
    </reaction>
</comment>
<dbReference type="InterPro" id="IPR041440">
    <property type="entry name" value="HypF_C"/>
</dbReference>
<gene>
    <name evidence="12" type="primary">hypF</name>
    <name evidence="12" type="ORF">ENN51_08290</name>
</gene>
<dbReference type="InterPro" id="IPR004421">
    <property type="entry name" value="Carbamoyltransferase_HypF"/>
</dbReference>
<evidence type="ECO:0000256" key="1">
    <source>
        <dbReference type="ARBA" id="ARBA00004711"/>
    </source>
</evidence>
<comment type="similarity">
    <text evidence="2 8">Belongs to the carbamoyltransferase HypF family.</text>
</comment>
<evidence type="ECO:0000256" key="4">
    <source>
        <dbReference type="ARBA" id="ARBA00022723"/>
    </source>
</evidence>
<proteinExistence type="inferred from homology"/>
<name>A0A7V0T6U6_UNCW3</name>
<dbReference type="Pfam" id="PF07503">
    <property type="entry name" value="zf-HYPF"/>
    <property type="match status" value="2"/>
</dbReference>
<keyword evidence="5" id="KW-0863">Zinc-finger</keyword>
<keyword evidence="6" id="KW-0862">Zinc</keyword>
<comment type="catalytic activity">
    <reaction evidence="7">
        <text>C-terminal L-cysteinyl-[HypE protein] + carbamoyl phosphate + ATP + H2O = C-terminal S-carboxamide-L-cysteinyl-[HypE protein] + AMP + phosphate + diphosphate + H(+)</text>
        <dbReference type="Rhea" id="RHEA:55636"/>
        <dbReference type="Rhea" id="RHEA-COMP:14247"/>
        <dbReference type="Rhea" id="RHEA-COMP:14392"/>
        <dbReference type="ChEBI" id="CHEBI:15377"/>
        <dbReference type="ChEBI" id="CHEBI:15378"/>
        <dbReference type="ChEBI" id="CHEBI:30616"/>
        <dbReference type="ChEBI" id="CHEBI:33019"/>
        <dbReference type="ChEBI" id="CHEBI:43474"/>
        <dbReference type="ChEBI" id="CHEBI:58228"/>
        <dbReference type="ChEBI" id="CHEBI:76913"/>
        <dbReference type="ChEBI" id="CHEBI:139126"/>
        <dbReference type="ChEBI" id="CHEBI:456215"/>
    </reaction>
</comment>
<dbReference type="InterPro" id="IPR055128">
    <property type="entry name" value="HypF_C_2"/>
</dbReference>
<dbReference type="Proteomes" id="UP000885672">
    <property type="component" value="Unassembled WGS sequence"/>
</dbReference>
<dbReference type="PIRSF" id="PIRSF006256">
    <property type="entry name" value="CMPcnvr_hdrg_mat"/>
    <property type="match status" value="1"/>
</dbReference>
<dbReference type="SUPFAM" id="SSF54975">
    <property type="entry name" value="Acylphosphatase/BLUF domain-like"/>
    <property type="match status" value="1"/>
</dbReference>
<dbReference type="UniPathway" id="UPA00335"/>
<dbReference type="InterPro" id="IPR001792">
    <property type="entry name" value="Acylphosphatase-like_dom"/>
</dbReference>
<evidence type="ECO:0000256" key="5">
    <source>
        <dbReference type="ARBA" id="ARBA00022771"/>
    </source>
</evidence>
<dbReference type="GO" id="GO:0003998">
    <property type="term" value="F:acylphosphatase activity"/>
    <property type="evidence" value="ECO:0007669"/>
    <property type="project" value="UniProtKB-EC"/>
</dbReference>
<dbReference type="NCBIfam" id="TIGR00143">
    <property type="entry name" value="hypF"/>
    <property type="match status" value="1"/>
</dbReference>
<feature type="active site" evidence="9">
    <location>
        <position position="45"/>
    </location>
</feature>
<dbReference type="InterPro" id="IPR036046">
    <property type="entry name" value="Acylphosphatase-like_dom_sf"/>
</dbReference>
<dbReference type="GO" id="GO:0016743">
    <property type="term" value="F:carboxyl- or carbamoyltransferase activity"/>
    <property type="evidence" value="ECO:0007669"/>
    <property type="project" value="UniProtKB-UniRule"/>
</dbReference>
<accession>A0A7V0T6U6</accession>
<dbReference type="InterPro" id="IPR017945">
    <property type="entry name" value="DHBP_synth_RibB-like_a/b_dom"/>
</dbReference>
<dbReference type="Pfam" id="PF00708">
    <property type="entry name" value="Acylphosphatase"/>
    <property type="match status" value="1"/>
</dbReference>
<dbReference type="GO" id="GO:0003725">
    <property type="term" value="F:double-stranded RNA binding"/>
    <property type="evidence" value="ECO:0007669"/>
    <property type="project" value="InterPro"/>
</dbReference>
<dbReference type="InterPro" id="IPR051060">
    <property type="entry name" value="Carbamoyltrans_HypF-like"/>
</dbReference>
<sequence>MTQRVSGPPAASLRIRITGQVQGLGFRPFVYRLARAMGVRGTVANSSAGVLVLAQGPRAREFADRLRREPPPLARVTGFKVERARTASCPDFRIVRSRRGPGRAVDVLPDIATCPDCRRDILRPGDRREGYPFTNCTQCGPRYTIIRSLPYDRPRTTMAGFALCPDCRREYEDPADRRHHAQPNACPACGPKPFLLDRQGRRITEPDPLGRAAAMLAAGRVVAIRGLGGFHLACDATEPAAITRLRRRKRRPHKPFALMVENLAAARRFCRVTATGRDLLLSPAAPIVLLRRRARPSLAVADNVAPDNDRLGVMLASTPLHILVFARLRTRLGRDPVLVMTSANRRDEPLIAEDEELVRTLGRVFDAALSHDRPIANRCDDSVVLDGRPPVLVRRARGWAPTPVRLDPVFHVKHPTLALGGEMRSCFCLAAGNRAWLSPHLGDLSSPEAEAFFRDTLDRYLAWTGVRPTRLACDLHPDYLSTRLAERMSRELSLPLSRVQHHYAHAVAALTEVGSGPALALCFDGTGYGTDGAGWGCEYLMVGSNLKWLRAGHLRYLRLPAAGAVLADPARVAAAYLRQAGAERGRKRGVIGHPPGVPCSSLGRLFDAVAAISGVKRRATFEGEAPVALESAVDRAERAGYRFPVQASGDEQEPVIIEPGPALLAADEDSRRGLPGGRIAARFHNGFCRAAVEAGLLVARRYRLDRAVLTGGSFQNSILRTRIARGLRAGGLFVHHPVLVPLNDGGVSLGQAVAAGRI</sequence>
<dbReference type="EC" id="6.2.-.-" evidence="8"/>
<evidence type="ECO:0000259" key="10">
    <source>
        <dbReference type="PROSITE" id="PS51160"/>
    </source>
</evidence>
<dbReference type="Gene3D" id="3.30.420.40">
    <property type="match status" value="1"/>
</dbReference>
<reference evidence="12" key="1">
    <citation type="journal article" date="2020" name="mSystems">
        <title>Genome- and Community-Level Interaction Insights into Carbon Utilization and Element Cycling Functions of Hydrothermarchaeota in Hydrothermal Sediment.</title>
        <authorList>
            <person name="Zhou Z."/>
            <person name="Liu Y."/>
            <person name="Xu W."/>
            <person name="Pan J."/>
            <person name="Luo Z.H."/>
            <person name="Li M."/>
        </authorList>
    </citation>
    <scope>NUCLEOTIDE SEQUENCE [LARGE SCALE GENOMIC DNA]</scope>
    <source>
        <strain evidence="12">SpSt-1182</strain>
    </source>
</reference>
<organism evidence="12">
    <name type="scientific">candidate division WOR-3 bacterium</name>
    <dbReference type="NCBI Taxonomy" id="2052148"/>
    <lineage>
        <taxon>Bacteria</taxon>
        <taxon>Bacteria division WOR-3</taxon>
    </lineage>
</organism>
<dbReference type="Gene3D" id="3.30.110.120">
    <property type="match status" value="1"/>
</dbReference>
<dbReference type="AlphaFoldDB" id="A0A7V0T6U6"/>
<evidence type="ECO:0000256" key="2">
    <source>
        <dbReference type="ARBA" id="ARBA00008097"/>
    </source>
</evidence>
<evidence type="ECO:0000256" key="6">
    <source>
        <dbReference type="ARBA" id="ARBA00022833"/>
    </source>
</evidence>
<dbReference type="Pfam" id="PF22521">
    <property type="entry name" value="HypF_C_2"/>
    <property type="match status" value="1"/>
</dbReference>
<dbReference type="PANTHER" id="PTHR42959:SF1">
    <property type="entry name" value="CARBAMOYLTRANSFERASE HYPF"/>
    <property type="match status" value="1"/>
</dbReference>
<dbReference type="InterPro" id="IPR011125">
    <property type="entry name" value="Znf_HypF"/>
</dbReference>